<dbReference type="InterPro" id="IPR050231">
    <property type="entry name" value="Iron_ascorbate_oxido_reductase"/>
</dbReference>
<keyword evidence="4" id="KW-1185">Reference proteome</keyword>
<dbReference type="HOGENOM" id="CLU_010119_6_0_1"/>
<sequence length="352" mass="39985">MGDSPEDALTLSALPVISIEPFLHPDGHGRLSTAAALHSACSEYGFFYLDISSYIDPAEPEELTRLAREFFALPQDEKDRISIAHEDSARGYQRLEENVTNGKADNHEAIDFYRPVENPDKRRPIWGENQWPTIQGFREKYETWIEKMKNLGMIVMEAMATGLGLTPEEWHELRSKVDDSFWVMRVIGYPPLPNDYDGFSCGAHRFLHADPIPDALQVFLAHPGLLVEKTGSLPAEQEVEDGGHWINADPKRGCVVCNIGEMWEVWSNGIYKSTLHRVIHKGSDYRIPFFFEPNFDARIEPLPTALRAQEEDRSLRGIKGVRKTYQPVVYGEFLLKKVGTNFDTGKGRYDGD</sequence>
<dbReference type="Proteomes" id="UP000029665">
    <property type="component" value="Unassembled WGS sequence"/>
</dbReference>
<dbReference type="AlphaFoldDB" id="A0A060SB46"/>
<dbReference type="InterPro" id="IPR027443">
    <property type="entry name" value="IPNS-like_sf"/>
</dbReference>
<evidence type="ECO:0000259" key="1">
    <source>
        <dbReference type="Pfam" id="PF03171"/>
    </source>
</evidence>
<feature type="domain" description="Non-haem dioxygenase N-terminal" evidence="2">
    <location>
        <begin position="14"/>
        <end position="133"/>
    </location>
</feature>
<comment type="caution">
    <text evidence="3">The sequence shown here is derived from an EMBL/GenBank/DDBJ whole genome shotgun (WGS) entry which is preliminary data.</text>
</comment>
<dbReference type="Pfam" id="PF03171">
    <property type="entry name" value="2OG-FeII_Oxy"/>
    <property type="match status" value="1"/>
</dbReference>
<evidence type="ECO:0000259" key="2">
    <source>
        <dbReference type="Pfam" id="PF14226"/>
    </source>
</evidence>
<dbReference type="InterPro" id="IPR044861">
    <property type="entry name" value="IPNS-like_FE2OG_OXY"/>
</dbReference>
<evidence type="ECO:0000313" key="4">
    <source>
        <dbReference type="Proteomes" id="UP000029665"/>
    </source>
</evidence>
<dbReference type="Gene3D" id="2.60.120.330">
    <property type="entry name" value="B-lactam Antibiotic, Isopenicillin N Synthase, Chain"/>
    <property type="match status" value="1"/>
</dbReference>
<dbReference type="Pfam" id="PF14226">
    <property type="entry name" value="DIOX_N"/>
    <property type="match status" value="1"/>
</dbReference>
<dbReference type="SUPFAM" id="SSF51197">
    <property type="entry name" value="Clavaminate synthase-like"/>
    <property type="match status" value="1"/>
</dbReference>
<evidence type="ECO:0000313" key="3">
    <source>
        <dbReference type="EMBL" id="CDO71441.1"/>
    </source>
</evidence>
<gene>
    <name evidence="3" type="ORF">BN946_scf184909.g35</name>
</gene>
<dbReference type="PANTHER" id="PTHR47990">
    <property type="entry name" value="2-OXOGLUTARATE (2OG) AND FE(II)-DEPENDENT OXYGENASE SUPERFAMILY PROTEIN-RELATED"/>
    <property type="match status" value="1"/>
</dbReference>
<dbReference type="EMBL" id="CCBP010000101">
    <property type="protein sequence ID" value="CDO71441.1"/>
    <property type="molecule type" value="Genomic_DNA"/>
</dbReference>
<proteinExistence type="predicted"/>
<protein>
    <recommendedName>
        <fullName evidence="5">Fe2OG dioxygenase domain-containing protein</fullName>
    </recommendedName>
</protein>
<dbReference type="InterPro" id="IPR026992">
    <property type="entry name" value="DIOX_N"/>
</dbReference>
<name>A0A060SB46_PYCCI</name>
<dbReference type="OrthoDB" id="288590at2759"/>
<accession>A0A060SB46</accession>
<organism evidence="3 4">
    <name type="scientific">Pycnoporus cinnabarinus</name>
    <name type="common">Cinnabar-red polypore</name>
    <name type="synonym">Trametes cinnabarina</name>
    <dbReference type="NCBI Taxonomy" id="5643"/>
    <lineage>
        <taxon>Eukaryota</taxon>
        <taxon>Fungi</taxon>
        <taxon>Dikarya</taxon>
        <taxon>Basidiomycota</taxon>
        <taxon>Agaricomycotina</taxon>
        <taxon>Agaricomycetes</taxon>
        <taxon>Polyporales</taxon>
        <taxon>Polyporaceae</taxon>
        <taxon>Trametes</taxon>
    </lineage>
</organism>
<feature type="domain" description="Isopenicillin N synthase-like Fe(2+) 2OG dioxygenase" evidence="1">
    <location>
        <begin position="238"/>
        <end position="292"/>
    </location>
</feature>
<dbReference type="OMA" id="DESFWVM"/>
<reference evidence="3" key="1">
    <citation type="submission" date="2014-01" db="EMBL/GenBank/DDBJ databases">
        <title>The genome of the white-rot fungus Pycnoporus cinnabarinus: a basidiomycete model with a versatile arsenal for lignocellulosic biomass breakdown.</title>
        <authorList>
            <person name="Levasseur A."/>
            <person name="Lomascolo A."/>
            <person name="Ruiz-Duenas F.J."/>
            <person name="Uzan E."/>
            <person name="Piumi F."/>
            <person name="Kues U."/>
            <person name="Ram A.F.J."/>
            <person name="Murat C."/>
            <person name="Haon M."/>
            <person name="Benoit I."/>
            <person name="Arfi Y."/>
            <person name="Chevret D."/>
            <person name="Drula E."/>
            <person name="Kwon M.J."/>
            <person name="Gouret P."/>
            <person name="Lesage-Meessen L."/>
            <person name="Lombard V."/>
            <person name="Mariette J."/>
            <person name="Noirot C."/>
            <person name="Park J."/>
            <person name="Patyshakuliyeva A."/>
            <person name="Wieneger R.A.B."/>
            <person name="Wosten H.A.B."/>
            <person name="Martin F."/>
            <person name="Coutinho P.M."/>
            <person name="de Vries R."/>
            <person name="Martinez A.T."/>
            <person name="Klopp C."/>
            <person name="Pontarotti P."/>
            <person name="Henrissat B."/>
            <person name="Record E."/>
        </authorList>
    </citation>
    <scope>NUCLEOTIDE SEQUENCE [LARGE SCALE GENOMIC DNA]</scope>
    <source>
        <strain evidence="3">BRFM137</strain>
    </source>
</reference>
<dbReference type="STRING" id="5643.A0A060SB46"/>
<evidence type="ECO:0008006" key="5">
    <source>
        <dbReference type="Google" id="ProtNLM"/>
    </source>
</evidence>